<feature type="transmembrane region" description="Helical" evidence="6">
    <location>
        <begin position="214"/>
        <end position="236"/>
    </location>
</feature>
<evidence type="ECO:0000259" key="7">
    <source>
        <dbReference type="Pfam" id="PF00892"/>
    </source>
</evidence>
<keyword evidence="4 6" id="KW-1133">Transmembrane helix</keyword>
<evidence type="ECO:0000256" key="2">
    <source>
        <dbReference type="ARBA" id="ARBA00022475"/>
    </source>
</evidence>
<feature type="transmembrane region" description="Helical" evidence="6">
    <location>
        <begin position="121"/>
        <end position="139"/>
    </location>
</feature>
<dbReference type="PANTHER" id="PTHR32322">
    <property type="entry name" value="INNER MEMBRANE TRANSPORTER"/>
    <property type="match status" value="1"/>
</dbReference>
<evidence type="ECO:0000256" key="5">
    <source>
        <dbReference type="ARBA" id="ARBA00023136"/>
    </source>
</evidence>
<dbReference type="InterPro" id="IPR050638">
    <property type="entry name" value="AA-Vitamin_Transporters"/>
</dbReference>
<keyword evidence="2" id="KW-1003">Cell membrane</keyword>
<dbReference type="InterPro" id="IPR037185">
    <property type="entry name" value="EmrE-like"/>
</dbReference>
<accession>G8QWS0</accession>
<dbReference type="AlphaFoldDB" id="G8QWS0"/>
<dbReference type="HOGENOM" id="CLU_033863_15_1_12"/>
<feature type="transmembrane region" description="Helical" evidence="6">
    <location>
        <begin position="12"/>
        <end position="30"/>
    </location>
</feature>
<feature type="transmembrane region" description="Helical" evidence="6">
    <location>
        <begin position="151"/>
        <end position="171"/>
    </location>
</feature>
<gene>
    <name evidence="8" type="ordered locus">SpiGrapes_0510</name>
</gene>
<comment type="subcellular location">
    <subcellularLocation>
        <location evidence="1">Cell membrane</location>
        <topology evidence="1">Multi-pass membrane protein</topology>
    </subcellularLocation>
</comment>
<dbReference type="PANTHER" id="PTHR32322:SF18">
    <property type="entry name" value="S-ADENOSYLMETHIONINE_S-ADENOSYLHOMOCYSTEINE TRANSPORTER"/>
    <property type="match status" value="1"/>
</dbReference>
<feature type="transmembrane region" description="Helical" evidence="6">
    <location>
        <begin position="36"/>
        <end position="54"/>
    </location>
</feature>
<dbReference type="KEGG" id="sgp:SpiGrapes_0510"/>
<dbReference type="InterPro" id="IPR000620">
    <property type="entry name" value="EamA_dom"/>
</dbReference>
<organism evidence="8 9">
    <name type="scientific">Sphaerochaeta pleomorpha (strain ATCC BAA-1885 / DSM 22778 / Grapes)</name>
    <dbReference type="NCBI Taxonomy" id="158190"/>
    <lineage>
        <taxon>Bacteria</taxon>
        <taxon>Pseudomonadati</taxon>
        <taxon>Spirochaetota</taxon>
        <taxon>Spirochaetia</taxon>
        <taxon>Spirochaetales</taxon>
        <taxon>Sphaerochaetaceae</taxon>
        <taxon>Sphaerochaeta</taxon>
    </lineage>
</organism>
<evidence type="ECO:0000256" key="1">
    <source>
        <dbReference type="ARBA" id="ARBA00004651"/>
    </source>
</evidence>
<proteinExistence type="predicted"/>
<feature type="transmembrane region" description="Helical" evidence="6">
    <location>
        <begin position="183"/>
        <end position="202"/>
    </location>
</feature>
<dbReference type="Pfam" id="PF00892">
    <property type="entry name" value="EamA"/>
    <property type="match status" value="2"/>
</dbReference>
<protein>
    <submittedName>
        <fullName evidence="8">DMT(Drug/metabolite transporter) superfamily permease</fullName>
    </submittedName>
</protein>
<evidence type="ECO:0000313" key="8">
    <source>
        <dbReference type="EMBL" id="AEV28364.1"/>
    </source>
</evidence>
<evidence type="ECO:0000313" key="9">
    <source>
        <dbReference type="Proteomes" id="UP000005632"/>
    </source>
</evidence>
<name>G8QWS0_SPHPG</name>
<feature type="transmembrane region" description="Helical" evidence="6">
    <location>
        <begin position="248"/>
        <end position="267"/>
    </location>
</feature>
<feature type="transmembrane region" description="Helical" evidence="6">
    <location>
        <begin position="66"/>
        <end position="86"/>
    </location>
</feature>
<dbReference type="EMBL" id="CP003155">
    <property type="protein sequence ID" value="AEV28364.1"/>
    <property type="molecule type" value="Genomic_DNA"/>
</dbReference>
<feature type="domain" description="EamA" evidence="7">
    <location>
        <begin position="14"/>
        <end position="137"/>
    </location>
</feature>
<dbReference type="Proteomes" id="UP000005632">
    <property type="component" value="Chromosome"/>
</dbReference>
<dbReference type="eggNOG" id="COG0697">
    <property type="taxonomic scope" value="Bacteria"/>
</dbReference>
<keyword evidence="3 6" id="KW-0812">Transmembrane</keyword>
<reference evidence="8 9" key="1">
    <citation type="submission" date="2011-11" db="EMBL/GenBank/DDBJ databases">
        <title>Complete sequence of Spirochaeta sp. grapes.</title>
        <authorList>
            <consortium name="US DOE Joint Genome Institute"/>
            <person name="Lucas S."/>
            <person name="Han J."/>
            <person name="Lapidus A."/>
            <person name="Cheng J.-F."/>
            <person name="Goodwin L."/>
            <person name="Pitluck S."/>
            <person name="Peters L."/>
            <person name="Ovchinnikova G."/>
            <person name="Munk A.C."/>
            <person name="Detter J.C."/>
            <person name="Han C."/>
            <person name="Tapia R."/>
            <person name="Land M."/>
            <person name="Hauser L."/>
            <person name="Kyrpides N."/>
            <person name="Ivanova N."/>
            <person name="Pagani I."/>
            <person name="Ritalahtilisa K."/>
            <person name="Loeffler F."/>
            <person name="Woyke T."/>
        </authorList>
    </citation>
    <scope>NUCLEOTIDE SEQUENCE [LARGE SCALE GENOMIC DNA]</scope>
    <source>
        <strain evidence="9">ATCC BAA-1885 / DSM 22778 / Grapes</strain>
    </source>
</reference>
<keyword evidence="5 6" id="KW-0472">Membrane</keyword>
<dbReference type="GO" id="GO:0005886">
    <property type="term" value="C:plasma membrane"/>
    <property type="evidence" value="ECO:0007669"/>
    <property type="project" value="UniProtKB-SubCell"/>
</dbReference>
<evidence type="ECO:0000256" key="4">
    <source>
        <dbReference type="ARBA" id="ARBA00022989"/>
    </source>
</evidence>
<feature type="transmembrane region" description="Helical" evidence="6">
    <location>
        <begin position="92"/>
        <end position="114"/>
    </location>
</feature>
<feature type="transmembrane region" description="Helical" evidence="6">
    <location>
        <begin position="273"/>
        <end position="289"/>
    </location>
</feature>
<keyword evidence="9" id="KW-1185">Reference proteome</keyword>
<feature type="domain" description="EamA" evidence="7">
    <location>
        <begin position="149"/>
        <end position="285"/>
    </location>
</feature>
<evidence type="ECO:0000256" key="6">
    <source>
        <dbReference type="SAM" id="Phobius"/>
    </source>
</evidence>
<evidence type="ECO:0000256" key="3">
    <source>
        <dbReference type="ARBA" id="ARBA00022692"/>
    </source>
</evidence>
<dbReference type="SUPFAM" id="SSF103481">
    <property type="entry name" value="Multidrug resistance efflux transporter EmrE"/>
    <property type="match status" value="2"/>
</dbReference>
<sequence length="309" mass="34417">MNNEKNSLRIKLSVCMLLWGSIGLITRYIGLSAFELAFFRAFFALPVLFLSYRIRGSKGKTTYKVILPYAASGMLIAIAWVALFLGYRYTTISTAVLVYNMCPVYVMILSPLLLKEKLDQFQVLTIIGCFFGLSLLIGTNSVVDKDAIKGISFAFLSGLLYAVVVLLNRKISLSSELNTVDPVYATFIQLCAATLVLLPYQITHNSFYTVIHLGLNQLFLLAVLGVVHTGFAYYFYFTTYRKLEALEIVSFSFLEPLFGILLSVLFLGEHMGIGQLAGGVLILTLTYLNEYRKSRLAIRATVGEIEACC</sequence>